<dbReference type="GO" id="GO:0005506">
    <property type="term" value="F:iron ion binding"/>
    <property type="evidence" value="ECO:0007669"/>
    <property type="project" value="InterPro"/>
</dbReference>
<dbReference type="PROSITE" id="PS00086">
    <property type="entry name" value="CYTOCHROME_P450"/>
    <property type="match status" value="1"/>
</dbReference>
<dbReference type="RefSeq" id="WP_106260906.1">
    <property type="nucleotide sequence ID" value="NZ_CAWNSW010000143.1"/>
</dbReference>
<dbReference type="Proteomes" id="UP000239576">
    <property type="component" value="Unassembled WGS sequence"/>
</dbReference>
<dbReference type="InterPro" id="IPR050121">
    <property type="entry name" value="Cytochrome_P450_monoxygenase"/>
</dbReference>
<evidence type="ECO:0000313" key="6">
    <source>
        <dbReference type="Proteomes" id="UP000239576"/>
    </source>
</evidence>
<reference evidence="5 6" key="2">
    <citation type="submission" date="2018-03" db="EMBL/GenBank/DDBJ databases">
        <title>The ancient ancestry and fast evolution of plastids.</title>
        <authorList>
            <person name="Moore K.R."/>
            <person name="Magnabosco C."/>
            <person name="Momper L."/>
            <person name="Gold D.A."/>
            <person name="Bosak T."/>
            <person name="Fournier G.P."/>
        </authorList>
    </citation>
    <scope>NUCLEOTIDE SEQUENCE [LARGE SCALE GENOMIC DNA]</scope>
    <source>
        <strain evidence="5 6">ULC18</strain>
    </source>
</reference>
<keyword evidence="4" id="KW-0560">Oxidoreductase</keyword>
<dbReference type="PANTHER" id="PTHR24305">
    <property type="entry name" value="CYTOCHROME P450"/>
    <property type="match status" value="1"/>
</dbReference>
<dbReference type="EMBL" id="PVWK01000159">
    <property type="protein sequence ID" value="PSB23762.1"/>
    <property type="molecule type" value="Genomic_DNA"/>
</dbReference>
<keyword evidence="3 4" id="KW-0408">Iron</keyword>
<keyword evidence="3 4" id="KW-0349">Heme</keyword>
<dbReference type="Gene3D" id="1.10.630.10">
    <property type="entry name" value="Cytochrome P450"/>
    <property type="match status" value="1"/>
</dbReference>
<dbReference type="InterPro" id="IPR036396">
    <property type="entry name" value="Cyt_P450_sf"/>
</dbReference>
<dbReference type="PRINTS" id="PR00463">
    <property type="entry name" value="EP450I"/>
</dbReference>
<dbReference type="PANTHER" id="PTHR24305:SF166">
    <property type="entry name" value="CYTOCHROME P450 12A4, MITOCHONDRIAL-RELATED"/>
    <property type="match status" value="1"/>
</dbReference>
<protein>
    <submittedName>
        <fullName evidence="5">Cytochrome P450</fullName>
    </submittedName>
</protein>
<dbReference type="SUPFAM" id="SSF48264">
    <property type="entry name" value="Cytochrome P450"/>
    <property type="match status" value="1"/>
</dbReference>
<reference evidence="6" key="1">
    <citation type="submission" date="2018-02" db="EMBL/GenBank/DDBJ databases">
        <authorList>
            <person name="Moore K."/>
            <person name="Momper L."/>
        </authorList>
    </citation>
    <scope>NUCLEOTIDE SEQUENCE [LARGE SCALE GENOMIC DNA]</scope>
    <source>
        <strain evidence="6">ULC18</strain>
    </source>
</reference>
<gene>
    <name evidence="5" type="ORF">C7B82_29980</name>
</gene>
<evidence type="ECO:0000313" key="5">
    <source>
        <dbReference type="EMBL" id="PSB23762.1"/>
    </source>
</evidence>
<evidence type="ECO:0000256" key="3">
    <source>
        <dbReference type="PIRSR" id="PIRSR602401-1"/>
    </source>
</evidence>
<dbReference type="Pfam" id="PF00067">
    <property type="entry name" value="p450"/>
    <property type="match status" value="1"/>
</dbReference>
<keyword evidence="4" id="KW-0503">Monooxygenase</keyword>
<comment type="cofactor">
    <cofactor evidence="1 3">
        <name>heme</name>
        <dbReference type="ChEBI" id="CHEBI:30413"/>
    </cofactor>
</comment>
<keyword evidence="3 4" id="KW-0479">Metal-binding</keyword>
<evidence type="ECO:0000256" key="4">
    <source>
        <dbReference type="RuleBase" id="RU000461"/>
    </source>
</evidence>
<accession>A0A2T1DTF9</accession>
<organism evidence="5 6">
    <name type="scientific">Stenomitos frigidus ULC18</name>
    <dbReference type="NCBI Taxonomy" id="2107698"/>
    <lineage>
        <taxon>Bacteria</taxon>
        <taxon>Bacillati</taxon>
        <taxon>Cyanobacteriota</taxon>
        <taxon>Cyanophyceae</taxon>
        <taxon>Leptolyngbyales</taxon>
        <taxon>Leptolyngbyaceae</taxon>
        <taxon>Stenomitos</taxon>
    </lineage>
</organism>
<dbReference type="InterPro" id="IPR001128">
    <property type="entry name" value="Cyt_P450"/>
</dbReference>
<evidence type="ECO:0000256" key="1">
    <source>
        <dbReference type="ARBA" id="ARBA00001971"/>
    </source>
</evidence>
<sequence length="477" mass="54033">MNTTIQPLPTSQPLDVINLPAWLQHLRWVGDPIGYMETAAQQYPDIFGGKVVGFGSNLVFVNQPQAIQEILTNDASGTPRKAKSRTYAAPGHLNRILSPLLGDSSVIMLDGDRHRRRRQLLMPPFHGERMRAYGQIIRDLTLQTFESVPLKQTFSARSVMQEISLGIIMQTVFGLSEGDRFQQLKRLLASMSDLFRSPLSSSLLFFPILQKDLGAWSPWGNFVRERQQLNALIYAEIAERRSQPGDRIDILSLLMAARDEADQPMTDQELRDELMTLLFAGHETTATALSWALYWIHHVPHVREKLLQELATLSDNPDPLDIFRLPYLTAICNETLRIHPIAMLTFARIVQEPTALLGRALEPGNAVVGCIYLVHQREDLYPNPKQFKPERFLDRQFTPYEFMPFGGGARRCIGEALAMFEMKLALATILSRYELTLATTQPEYPRRRGVTLAPANGVKMLLTGKRLRQEPSLMEMA</sequence>
<dbReference type="InterPro" id="IPR017972">
    <property type="entry name" value="Cyt_P450_CS"/>
</dbReference>
<dbReference type="GO" id="GO:0020037">
    <property type="term" value="F:heme binding"/>
    <property type="evidence" value="ECO:0007669"/>
    <property type="project" value="InterPro"/>
</dbReference>
<feature type="binding site" description="axial binding residue" evidence="3">
    <location>
        <position position="412"/>
    </location>
    <ligand>
        <name>heme</name>
        <dbReference type="ChEBI" id="CHEBI:30413"/>
    </ligand>
    <ligandPart>
        <name>Fe</name>
        <dbReference type="ChEBI" id="CHEBI:18248"/>
    </ligandPart>
</feature>
<dbReference type="GO" id="GO:0016705">
    <property type="term" value="F:oxidoreductase activity, acting on paired donors, with incorporation or reduction of molecular oxygen"/>
    <property type="evidence" value="ECO:0007669"/>
    <property type="project" value="InterPro"/>
</dbReference>
<dbReference type="CDD" id="cd11053">
    <property type="entry name" value="CYP110-like"/>
    <property type="match status" value="1"/>
</dbReference>
<proteinExistence type="inferred from homology"/>
<evidence type="ECO:0000256" key="2">
    <source>
        <dbReference type="ARBA" id="ARBA00010617"/>
    </source>
</evidence>
<keyword evidence="6" id="KW-1185">Reference proteome</keyword>
<dbReference type="AlphaFoldDB" id="A0A2T1DTF9"/>
<comment type="similarity">
    <text evidence="2 4">Belongs to the cytochrome P450 family.</text>
</comment>
<dbReference type="PRINTS" id="PR00385">
    <property type="entry name" value="P450"/>
</dbReference>
<name>A0A2T1DTF9_9CYAN</name>
<dbReference type="InterPro" id="IPR002401">
    <property type="entry name" value="Cyt_P450_E_grp-I"/>
</dbReference>
<comment type="caution">
    <text evidence="5">The sequence shown here is derived from an EMBL/GenBank/DDBJ whole genome shotgun (WGS) entry which is preliminary data.</text>
</comment>
<dbReference type="OrthoDB" id="446280at2"/>
<dbReference type="GO" id="GO:0004497">
    <property type="term" value="F:monooxygenase activity"/>
    <property type="evidence" value="ECO:0007669"/>
    <property type="project" value="UniProtKB-KW"/>
</dbReference>